<organism evidence="1 2">
    <name type="scientific">Porites lobata</name>
    <dbReference type="NCBI Taxonomy" id="104759"/>
    <lineage>
        <taxon>Eukaryota</taxon>
        <taxon>Metazoa</taxon>
        <taxon>Cnidaria</taxon>
        <taxon>Anthozoa</taxon>
        <taxon>Hexacorallia</taxon>
        <taxon>Scleractinia</taxon>
        <taxon>Fungiina</taxon>
        <taxon>Poritidae</taxon>
        <taxon>Porites</taxon>
    </lineage>
</organism>
<feature type="non-terminal residue" evidence="1">
    <location>
        <position position="1"/>
    </location>
</feature>
<feature type="non-terminal residue" evidence="1">
    <location>
        <position position="164"/>
    </location>
</feature>
<proteinExistence type="predicted"/>
<dbReference type="EMBL" id="CALNXK010000165">
    <property type="protein sequence ID" value="CAH3171630.1"/>
    <property type="molecule type" value="Genomic_DNA"/>
</dbReference>
<protein>
    <submittedName>
        <fullName evidence="1">Uncharacterized protein</fullName>
    </submittedName>
</protein>
<accession>A0ABN8R0S1</accession>
<evidence type="ECO:0000313" key="1">
    <source>
        <dbReference type="EMBL" id="CAH3171630.1"/>
    </source>
</evidence>
<reference evidence="1 2" key="1">
    <citation type="submission" date="2022-05" db="EMBL/GenBank/DDBJ databases">
        <authorList>
            <consortium name="Genoscope - CEA"/>
            <person name="William W."/>
        </authorList>
    </citation>
    <scope>NUCLEOTIDE SEQUENCE [LARGE SCALE GENOMIC DNA]</scope>
</reference>
<comment type="caution">
    <text evidence="1">The sequence shown here is derived from an EMBL/GenBank/DDBJ whole genome shotgun (WGS) entry which is preliminary data.</text>
</comment>
<evidence type="ECO:0000313" key="2">
    <source>
        <dbReference type="Proteomes" id="UP001159405"/>
    </source>
</evidence>
<keyword evidence="2" id="KW-1185">Reference proteome</keyword>
<gene>
    <name evidence="1" type="ORF">PLOB_00012019</name>
</gene>
<sequence>IISRSLETEKIYEGLFYKKEENMSFNQAIAEAKRKRLKAEQTWRKTKFAEDLLLWLWQMTLPAISIIESIVQAIVISRIDYCMVLPLRTFASSNGCKTRHSDWCDHCQDTNTSHRHLYVFTGCRLSLESISRLLCSVSSAFMGQVSKKHGRQQEDFDIQPPLEH</sequence>
<name>A0ABN8R0S1_9CNID</name>
<dbReference type="Proteomes" id="UP001159405">
    <property type="component" value="Unassembled WGS sequence"/>
</dbReference>